<sequence length="576" mass="67656">MQFFASQNKCLSQSLLLQQCLNFLLPKYHNFFLPLNSLHDIKIGALALSIKTQLTNLSILIQLYSIFKQNKQILKTHSMKLQPLLRYMCQSYAIQRKQLKLKIGIEFHKGYQNQICFKSYNFQELEIIQNIRKSKKLNFYTTISKQFKEMNKNVGTRNDVYQKQIIECFEDVQNQIECSFNKMDCYLDSLLNDTSDSLNLNTFQKQHCIPILNTPLIKFENSNFAQSLSQDIQSLIKLNINNQLEIKDQQLNQTNQLNLKPFTYQLIPQYKISQTEQCYTIAINEDCSILLVGCNQQIKVFEFKQGITKQTQILSDHKNRVWTLNFMKKSNQFISGSDSSMIIWQLNQNNYWIPLHKLNGHTGSIYCLILNNNEDLIVSGSYDYTIKFWMKTNEWSCYQTIKDHSSQVLGLSLNLQQNRVVSCSWDKLILIMEQQGQNKEWIVIQKITLEQWALRVCFIDNNMFTLSEHGKEQISIFEMNRTNQQFTKTTDIQVKCEQDRNSLFPQQYINSKCILVSKNGEYVNLIRKTLNGQFVTQQSIHFNTNSLQGVMSDNGEYLITWDNQSNQIQIRTYQQL</sequence>
<organism evidence="2 3">
    <name type="scientific">Paramecium octaurelia</name>
    <dbReference type="NCBI Taxonomy" id="43137"/>
    <lineage>
        <taxon>Eukaryota</taxon>
        <taxon>Sar</taxon>
        <taxon>Alveolata</taxon>
        <taxon>Ciliophora</taxon>
        <taxon>Intramacronucleata</taxon>
        <taxon>Oligohymenophorea</taxon>
        <taxon>Peniculida</taxon>
        <taxon>Parameciidae</taxon>
        <taxon>Paramecium</taxon>
    </lineage>
</organism>
<feature type="repeat" description="WD" evidence="1">
    <location>
        <begin position="358"/>
        <end position="389"/>
    </location>
</feature>
<dbReference type="SMART" id="SM00320">
    <property type="entry name" value="WD40"/>
    <property type="match status" value="4"/>
</dbReference>
<evidence type="ECO:0000313" key="2">
    <source>
        <dbReference type="EMBL" id="CAD8214455.1"/>
    </source>
</evidence>
<keyword evidence="3" id="KW-1185">Reference proteome</keyword>
<evidence type="ECO:0008006" key="4">
    <source>
        <dbReference type="Google" id="ProtNLM"/>
    </source>
</evidence>
<dbReference type="AlphaFoldDB" id="A0A8S1YJK8"/>
<evidence type="ECO:0000256" key="1">
    <source>
        <dbReference type="PROSITE-ProRule" id="PRU00221"/>
    </source>
</evidence>
<dbReference type="EMBL" id="CAJJDP010000182">
    <property type="protein sequence ID" value="CAD8214455.1"/>
    <property type="molecule type" value="Genomic_DNA"/>
</dbReference>
<dbReference type="InterPro" id="IPR001680">
    <property type="entry name" value="WD40_rpt"/>
</dbReference>
<accession>A0A8S1YJK8</accession>
<gene>
    <name evidence="2" type="ORF">POCTA_138.1.T1780004</name>
</gene>
<name>A0A8S1YJK8_PAROT</name>
<dbReference type="GO" id="GO:0097361">
    <property type="term" value="C:cytosolic [4Fe-4S] assembly targeting complex"/>
    <property type="evidence" value="ECO:0007669"/>
    <property type="project" value="TreeGrafter"/>
</dbReference>
<evidence type="ECO:0000313" key="3">
    <source>
        <dbReference type="Proteomes" id="UP000683925"/>
    </source>
</evidence>
<dbReference type="PANTHER" id="PTHR19920">
    <property type="entry name" value="WD40 PROTEIN CIAO1"/>
    <property type="match status" value="1"/>
</dbReference>
<comment type="caution">
    <text evidence="2">The sequence shown here is derived from an EMBL/GenBank/DDBJ whole genome shotgun (WGS) entry which is preliminary data.</text>
</comment>
<proteinExistence type="predicted"/>
<dbReference type="Proteomes" id="UP000683925">
    <property type="component" value="Unassembled WGS sequence"/>
</dbReference>
<dbReference type="PANTHER" id="PTHR19920:SF0">
    <property type="entry name" value="CYTOSOLIC IRON-SULFUR PROTEIN ASSEMBLY PROTEIN CIAO1-RELATED"/>
    <property type="match status" value="1"/>
</dbReference>
<dbReference type="PROSITE" id="PS50082">
    <property type="entry name" value="WD_REPEATS_2"/>
    <property type="match status" value="1"/>
</dbReference>
<dbReference type="GO" id="GO:0016226">
    <property type="term" value="P:iron-sulfur cluster assembly"/>
    <property type="evidence" value="ECO:0007669"/>
    <property type="project" value="TreeGrafter"/>
</dbReference>
<reference evidence="2" key="1">
    <citation type="submission" date="2021-01" db="EMBL/GenBank/DDBJ databases">
        <authorList>
            <consortium name="Genoscope - CEA"/>
            <person name="William W."/>
        </authorList>
    </citation>
    <scope>NUCLEOTIDE SEQUENCE</scope>
</reference>
<keyword evidence="1" id="KW-0853">WD repeat</keyword>
<protein>
    <recommendedName>
        <fullName evidence="4">WD domain, G-beta repeat protein</fullName>
    </recommendedName>
</protein>
<dbReference type="OrthoDB" id="308556at2759"/>
<dbReference type="Pfam" id="PF00400">
    <property type="entry name" value="WD40"/>
    <property type="match status" value="3"/>
</dbReference>
<dbReference type="PROSITE" id="PS50294">
    <property type="entry name" value="WD_REPEATS_REGION"/>
    <property type="match status" value="1"/>
</dbReference>